<evidence type="ECO:0000313" key="2">
    <source>
        <dbReference type="Proteomes" id="UP001195769"/>
    </source>
</evidence>
<dbReference type="AlphaFoldDB" id="A0AAD4DNJ7"/>
<dbReference type="PANTHER" id="PTHR47642:SF6">
    <property type="entry name" value="ATP-DEPENDENT DNA HELICASE"/>
    <property type="match status" value="1"/>
</dbReference>
<dbReference type="InterPro" id="IPR027417">
    <property type="entry name" value="P-loop_NTPase"/>
</dbReference>
<dbReference type="EMBL" id="JABBWK010000278">
    <property type="protein sequence ID" value="KAG1886351.1"/>
    <property type="molecule type" value="Genomic_DNA"/>
</dbReference>
<sequence length="281" mass="31292">MLKTRLLSTLKDRSPAESAHFKDAPIIVTRKFLRDALNESKAKNFASESNQQFEIYHARDKIAGKSVSSEQQRRLWKLGASDTGDSIGKLPLIPGMPVMITENAATSAHIVNGSRGILKSITYDSDADGNKFAVCALVHIPESALDVPGLSDGTVPILPVTSSFVFPTNTKKINVRRTQLPILPGWAFTDFKIQGSTMTKVVVDLTGAKTLQSIYVMLSRVSCLRDVAILRWFSSRTLYGSLQGDAREEMQWLRRVATWTREKYLVQHENDGDNVDHERTN</sequence>
<dbReference type="RefSeq" id="XP_041216563.1">
    <property type="nucleotide sequence ID" value="XM_041376307.1"/>
</dbReference>
<dbReference type="GeneID" id="64670605"/>
<name>A0AAD4DNJ7_9AGAM</name>
<dbReference type="SUPFAM" id="SSF52540">
    <property type="entry name" value="P-loop containing nucleoside triphosphate hydrolases"/>
    <property type="match status" value="1"/>
</dbReference>
<reference evidence="1" key="1">
    <citation type="journal article" date="2020" name="New Phytol.">
        <title>Comparative genomics reveals dynamic genome evolution in host specialist ectomycorrhizal fungi.</title>
        <authorList>
            <person name="Lofgren L.A."/>
            <person name="Nguyen N.H."/>
            <person name="Vilgalys R."/>
            <person name="Ruytinx J."/>
            <person name="Liao H.L."/>
            <person name="Branco S."/>
            <person name="Kuo A."/>
            <person name="LaButti K."/>
            <person name="Lipzen A."/>
            <person name="Andreopoulos W."/>
            <person name="Pangilinan J."/>
            <person name="Riley R."/>
            <person name="Hundley H."/>
            <person name="Na H."/>
            <person name="Barry K."/>
            <person name="Grigoriev I.V."/>
            <person name="Stajich J.E."/>
            <person name="Kennedy P.G."/>
        </authorList>
    </citation>
    <scope>NUCLEOTIDE SEQUENCE</scope>
    <source>
        <strain evidence="1">FC203</strain>
    </source>
</reference>
<organism evidence="1 2">
    <name type="scientific">Suillus fuscotomentosus</name>
    <dbReference type="NCBI Taxonomy" id="1912939"/>
    <lineage>
        <taxon>Eukaryota</taxon>
        <taxon>Fungi</taxon>
        <taxon>Dikarya</taxon>
        <taxon>Basidiomycota</taxon>
        <taxon>Agaricomycotina</taxon>
        <taxon>Agaricomycetes</taxon>
        <taxon>Agaricomycetidae</taxon>
        <taxon>Boletales</taxon>
        <taxon>Suillineae</taxon>
        <taxon>Suillaceae</taxon>
        <taxon>Suillus</taxon>
    </lineage>
</organism>
<proteinExistence type="predicted"/>
<comment type="caution">
    <text evidence="1">The sequence shown here is derived from an EMBL/GenBank/DDBJ whole genome shotgun (WGS) entry which is preliminary data.</text>
</comment>
<evidence type="ECO:0000313" key="1">
    <source>
        <dbReference type="EMBL" id="KAG1886351.1"/>
    </source>
</evidence>
<keyword evidence="2" id="KW-1185">Reference proteome</keyword>
<dbReference type="Proteomes" id="UP001195769">
    <property type="component" value="Unassembled WGS sequence"/>
</dbReference>
<protein>
    <submittedName>
        <fullName evidence="1">Uncharacterized protein</fullName>
    </submittedName>
</protein>
<accession>A0AAD4DNJ7</accession>
<dbReference type="InterPro" id="IPR051055">
    <property type="entry name" value="PIF1_helicase"/>
</dbReference>
<dbReference type="PANTHER" id="PTHR47642">
    <property type="entry name" value="ATP-DEPENDENT DNA HELICASE"/>
    <property type="match status" value="1"/>
</dbReference>
<gene>
    <name evidence="1" type="ORF">F5891DRAFT_968729</name>
</gene>